<dbReference type="AlphaFoldDB" id="A0AAN7PEF5"/>
<evidence type="ECO:0000313" key="2">
    <source>
        <dbReference type="Proteomes" id="UP001353858"/>
    </source>
</evidence>
<reference evidence="2" key="1">
    <citation type="submission" date="2023-01" db="EMBL/GenBank/DDBJ databases">
        <title>Key to firefly adult light organ development and bioluminescence: homeobox transcription factors regulate luciferase expression and transportation to peroxisome.</title>
        <authorList>
            <person name="Fu X."/>
        </authorList>
    </citation>
    <scope>NUCLEOTIDE SEQUENCE [LARGE SCALE GENOMIC DNA]</scope>
</reference>
<dbReference type="Gene3D" id="3.60.10.10">
    <property type="entry name" value="Endonuclease/exonuclease/phosphatase"/>
    <property type="match status" value="1"/>
</dbReference>
<proteinExistence type="predicted"/>
<dbReference type="EMBL" id="JARPUR010000002">
    <property type="protein sequence ID" value="KAK4883448.1"/>
    <property type="molecule type" value="Genomic_DNA"/>
</dbReference>
<keyword evidence="2" id="KW-1185">Reference proteome</keyword>
<dbReference type="SUPFAM" id="SSF56219">
    <property type="entry name" value="DNase I-like"/>
    <property type="match status" value="1"/>
</dbReference>
<organism evidence="1 2">
    <name type="scientific">Aquatica leii</name>
    <dbReference type="NCBI Taxonomy" id="1421715"/>
    <lineage>
        <taxon>Eukaryota</taxon>
        <taxon>Metazoa</taxon>
        <taxon>Ecdysozoa</taxon>
        <taxon>Arthropoda</taxon>
        <taxon>Hexapoda</taxon>
        <taxon>Insecta</taxon>
        <taxon>Pterygota</taxon>
        <taxon>Neoptera</taxon>
        <taxon>Endopterygota</taxon>
        <taxon>Coleoptera</taxon>
        <taxon>Polyphaga</taxon>
        <taxon>Elateriformia</taxon>
        <taxon>Elateroidea</taxon>
        <taxon>Lampyridae</taxon>
        <taxon>Luciolinae</taxon>
        <taxon>Aquatica</taxon>
    </lineage>
</organism>
<name>A0AAN7PEF5_9COLE</name>
<evidence type="ECO:0000313" key="1">
    <source>
        <dbReference type="EMBL" id="KAK4883448.1"/>
    </source>
</evidence>
<evidence type="ECO:0008006" key="3">
    <source>
        <dbReference type="Google" id="ProtNLM"/>
    </source>
</evidence>
<protein>
    <recommendedName>
        <fullName evidence="3">Craniofacial development protein 2-like</fullName>
    </recommendedName>
</protein>
<accession>A0AAN7PEF5</accession>
<dbReference type="Proteomes" id="UP001353858">
    <property type="component" value="Unassembled WGS sequence"/>
</dbReference>
<comment type="caution">
    <text evidence="1">The sequence shown here is derived from an EMBL/GenBank/DDBJ whole genome shotgun (WGS) entry which is preliminary data.</text>
</comment>
<gene>
    <name evidence="1" type="ORF">RN001_006767</name>
</gene>
<dbReference type="InterPro" id="IPR036691">
    <property type="entry name" value="Endo/exonu/phosph_ase_sf"/>
</dbReference>
<sequence>MAIKTDLRVVKKIDQNKTKKEETVLRLGTWNIRSLNGQEQELIYEFEKLNLDILAITETKKKGNGMIEMENGHLLIYTVE</sequence>